<accession>A0A2H0LRH9</accession>
<proteinExistence type="predicted"/>
<evidence type="ECO:0000313" key="2">
    <source>
        <dbReference type="Proteomes" id="UP000230859"/>
    </source>
</evidence>
<evidence type="ECO:0000313" key="1">
    <source>
        <dbReference type="EMBL" id="PIQ87022.1"/>
    </source>
</evidence>
<gene>
    <name evidence="1" type="ORF">COV74_02435</name>
</gene>
<name>A0A2H0LRH9_9BACT</name>
<reference evidence="1 2" key="1">
    <citation type="submission" date="2017-09" db="EMBL/GenBank/DDBJ databases">
        <title>Depth-based differentiation of microbial function through sediment-hosted aquifers and enrichment of novel symbionts in the deep terrestrial subsurface.</title>
        <authorList>
            <person name="Probst A.J."/>
            <person name="Ladd B."/>
            <person name="Jarett J.K."/>
            <person name="Geller-Mcgrath D.E."/>
            <person name="Sieber C.M."/>
            <person name="Emerson J.B."/>
            <person name="Anantharaman K."/>
            <person name="Thomas B.C."/>
            <person name="Malmstrom R."/>
            <person name="Stieglmeier M."/>
            <person name="Klingl A."/>
            <person name="Woyke T."/>
            <person name="Ryan C.M."/>
            <person name="Banfield J.F."/>
        </authorList>
    </citation>
    <scope>NUCLEOTIDE SEQUENCE [LARGE SCALE GENOMIC DNA]</scope>
    <source>
        <strain evidence="1">CG11_big_fil_rev_8_21_14_0_20_45_26</strain>
    </source>
</reference>
<sequence>MPTYSAPWRATVWALSALRSISESYLHETRPNVKKRLIILKKKIAFAFIVSEYIQDICQLKSFMRKFRF</sequence>
<protein>
    <submittedName>
        <fullName evidence="1">Uncharacterized protein</fullName>
    </submittedName>
</protein>
<comment type="caution">
    <text evidence="1">The sequence shown here is derived from an EMBL/GenBank/DDBJ whole genome shotgun (WGS) entry which is preliminary data.</text>
</comment>
<dbReference type="Proteomes" id="UP000230859">
    <property type="component" value="Unassembled WGS sequence"/>
</dbReference>
<dbReference type="EMBL" id="PCVY01000022">
    <property type="protein sequence ID" value="PIQ87022.1"/>
    <property type="molecule type" value="Genomic_DNA"/>
</dbReference>
<organism evidence="1 2">
    <name type="scientific">Candidatus Abzuiibacterium crystallinum</name>
    <dbReference type="NCBI Taxonomy" id="1974748"/>
    <lineage>
        <taxon>Bacteria</taxon>
        <taxon>Pseudomonadati</taxon>
        <taxon>Candidatus Omnitrophota</taxon>
        <taxon>Candidatus Abzuiibacterium</taxon>
    </lineage>
</organism>
<dbReference type="AlphaFoldDB" id="A0A2H0LRH9"/>